<evidence type="ECO:0000256" key="3">
    <source>
        <dbReference type="RuleBase" id="RU000363"/>
    </source>
</evidence>
<gene>
    <name evidence="5" type="ORF">RM552_16615</name>
</gene>
<keyword evidence="2" id="KW-0560">Oxidoreductase</keyword>
<dbReference type="SUPFAM" id="SSF51735">
    <property type="entry name" value="NAD(P)-binding Rossmann-fold domains"/>
    <property type="match status" value="1"/>
</dbReference>
<keyword evidence="6" id="KW-1185">Reference proteome</keyword>
<comment type="similarity">
    <text evidence="1 3">Belongs to the short-chain dehydrogenases/reductases (SDR) family.</text>
</comment>
<dbReference type="Gene3D" id="3.40.50.720">
    <property type="entry name" value="NAD(P)-binding Rossmann-like Domain"/>
    <property type="match status" value="1"/>
</dbReference>
<evidence type="ECO:0000256" key="2">
    <source>
        <dbReference type="ARBA" id="ARBA00023002"/>
    </source>
</evidence>
<dbReference type="PRINTS" id="PR00081">
    <property type="entry name" value="GDHRDH"/>
</dbReference>
<evidence type="ECO:0000259" key="4">
    <source>
        <dbReference type="SMART" id="SM00822"/>
    </source>
</evidence>
<evidence type="ECO:0000313" key="5">
    <source>
        <dbReference type="EMBL" id="MDT0596480.1"/>
    </source>
</evidence>
<sequence>MKTRNVDQKLAVITGGSSGLGLAIGEALANEGFDLLLIARDELKLTSVKRELTEKYKVKIHIASIDVTNPKQVSLLRDIVLNIAPSADLVVNSAGIVSAGLLVETPLEEWDRLYAFNVKGVVSVLQTLLPDMLIQSENDGVSRHIVNIASASSVLNLAGMAAYSATKAGVITISETLAHELHSKNIGVTAVCPEFVKTPIGSSLKLFGRMDSPRSRKQVQKMFEKSTITPAELAQRTLDAVSKNSIVIMAGRQASLANVLKRIAPNLFFKLIHKLFSSSKQ</sequence>
<dbReference type="Pfam" id="PF00106">
    <property type="entry name" value="adh_short"/>
    <property type="match status" value="1"/>
</dbReference>
<protein>
    <submittedName>
        <fullName evidence="5">SDR family NAD(P)-dependent oxidoreductase</fullName>
    </submittedName>
</protein>
<reference evidence="5 6" key="1">
    <citation type="submission" date="2023-09" db="EMBL/GenBank/DDBJ databases">
        <authorList>
            <person name="Rey-Velasco X."/>
        </authorList>
    </citation>
    <scope>NUCLEOTIDE SEQUENCE [LARGE SCALE GENOMIC DNA]</scope>
    <source>
        <strain evidence="5 6">P117</strain>
    </source>
</reference>
<dbReference type="InterPro" id="IPR002347">
    <property type="entry name" value="SDR_fam"/>
</dbReference>
<dbReference type="RefSeq" id="WP_311370004.1">
    <property type="nucleotide sequence ID" value="NZ_JAVRHX010000007.1"/>
</dbReference>
<dbReference type="Proteomes" id="UP001253545">
    <property type="component" value="Unassembled WGS sequence"/>
</dbReference>
<comment type="caution">
    <text evidence="5">The sequence shown here is derived from an EMBL/GenBank/DDBJ whole genome shotgun (WGS) entry which is preliminary data.</text>
</comment>
<proteinExistence type="inferred from homology"/>
<accession>A0ABU2ZVP3</accession>
<feature type="domain" description="Ketoreductase" evidence="4">
    <location>
        <begin position="9"/>
        <end position="199"/>
    </location>
</feature>
<organism evidence="5 6">
    <name type="scientific">Glaciecola petra</name>
    <dbReference type="NCBI Taxonomy" id="3075602"/>
    <lineage>
        <taxon>Bacteria</taxon>
        <taxon>Pseudomonadati</taxon>
        <taxon>Pseudomonadota</taxon>
        <taxon>Gammaproteobacteria</taxon>
        <taxon>Alteromonadales</taxon>
        <taxon>Alteromonadaceae</taxon>
        <taxon>Glaciecola</taxon>
    </lineage>
</organism>
<dbReference type="InterPro" id="IPR020904">
    <property type="entry name" value="Sc_DH/Rdtase_CS"/>
</dbReference>
<name>A0ABU2ZVP3_9ALTE</name>
<dbReference type="PANTHER" id="PTHR44196:SF1">
    <property type="entry name" value="DEHYDROGENASE_REDUCTASE SDR FAMILY MEMBER 7B"/>
    <property type="match status" value="1"/>
</dbReference>
<dbReference type="PROSITE" id="PS00061">
    <property type="entry name" value="ADH_SHORT"/>
    <property type="match status" value="1"/>
</dbReference>
<dbReference type="SMART" id="SM00822">
    <property type="entry name" value="PKS_KR"/>
    <property type="match status" value="1"/>
</dbReference>
<dbReference type="EMBL" id="JAVRHX010000007">
    <property type="protein sequence ID" value="MDT0596480.1"/>
    <property type="molecule type" value="Genomic_DNA"/>
</dbReference>
<dbReference type="CDD" id="cd05233">
    <property type="entry name" value="SDR_c"/>
    <property type="match status" value="1"/>
</dbReference>
<evidence type="ECO:0000256" key="1">
    <source>
        <dbReference type="ARBA" id="ARBA00006484"/>
    </source>
</evidence>
<dbReference type="InterPro" id="IPR036291">
    <property type="entry name" value="NAD(P)-bd_dom_sf"/>
</dbReference>
<dbReference type="PANTHER" id="PTHR44196">
    <property type="entry name" value="DEHYDROGENASE/REDUCTASE SDR FAMILY MEMBER 7B"/>
    <property type="match status" value="1"/>
</dbReference>
<evidence type="ECO:0000313" key="6">
    <source>
        <dbReference type="Proteomes" id="UP001253545"/>
    </source>
</evidence>
<dbReference type="PRINTS" id="PR00080">
    <property type="entry name" value="SDRFAMILY"/>
</dbReference>
<dbReference type="InterPro" id="IPR057326">
    <property type="entry name" value="KR_dom"/>
</dbReference>